<gene>
    <name evidence="1" type="ORF">CIK62_10235</name>
</gene>
<comment type="caution">
    <text evidence="1">The sequence shown here is derived from an EMBL/GenBank/DDBJ whole genome shotgun (WGS) entry which is preliminary data.</text>
</comment>
<reference evidence="1 2" key="1">
    <citation type="journal article" date="2017" name="Elife">
        <title>Extensive horizontal gene transfer in cheese-associated bacteria.</title>
        <authorList>
            <person name="Bonham K.S."/>
            <person name="Wolfe B.E."/>
            <person name="Dutton R.J."/>
        </authorList>
    </citation>
    <scope>NUCLEOTIDE SEQUENCE [LARGE SCALE GENOMIC DNA]</scope>
    <source>
        <strain evidence="1 2">900_6</strain>
    </source>
</reference>
<organism evidence="1 2">
    <name type="scientific">Brevibacterium aurantiacum</name>
    <dbReference type="NCBI Taxonomy" id="273384"/>
    <lineage>
        <taxon>Bacteria</taxon>
        <taxon>Bacillati</taxon>
        <taxon>Actinomycetota</taxon>
        <taxon>Actinomycetes</taxon>
        <taxon>Micrococcales</taxon>
        <taxon>Brevibacteriaceae</taxon>
        <taxon>Brevibacterium</taxon>
    </lineage>
</organism>
<evidence type="ECO:0000313" key="1">
    <source>
        <dbReference type="EMBL" id="PCC50058.1"/>
    </source>
</evidence>
<sequence>MTEPATGLINERLHPLLETWINSHDPRTQIRWLAHAPLSTELLRRMTCGEVPISHTTFQALPPAKPYDYLRNLLVAIGILEPWEPHIDRFTVWFEAQIIPTVAIEHVHTIRRYASWHILHGLQRHARRGTLTQAAANSARIRVRAAIEFCELLACRGITIEDATQTDLDELIAITPGYNRAKTVASFVAWTRKTRVNTKLSTPGEPWPHAAVTISTEQLWSDVERLLNEDHHRSHVRLAGLFTMLFAQPLNRIIAMKTQQVRIADDDVFVTFATDAIQMPPILDDLVREHIDNRNIPVNVGTDPGWLFPGSQPGHHLVTEVFRRDLKAIGIKPHESRKAAMFHLAGTIPAPILAGLLGTTDKNAATWAELAARGWSSYIHDRFES</sequence>
<dbReference type="EMBL" id="NRGO01000012">
    <property type="protein sequence ID" value="PCC50058.1"/>
    <property type="molecule type" value="Genomic_DNA"/>
</dbReference>
<dbReference type="Proteomes" id="UP000217720">
    <property type="component" value="Unassembled WGS sequence"/>
</dbReference>
<accession>A0A2A3ZEQ2</accession>
<evidence type="ECO:0008006" key="3">
    <source>
        <dbReference type="Google" id="ProtNLM"/>
    </source>
</evidence>
<evidence type="ECO:0000313" key="2">
    <source>
        <dbReference type="Proteomes" id="UP000217720"/>
    </source>
</evidence>
<proteinExistence type="predicted"/>
<name>A0A2A3ZEQ2_BREAU</name>
<dbReference type="AlphaFoldDB" id="A0A2A3ZEQ2"/>
<protein>
    <recommendedName>
        <fullName evidence="3">Integrase</fullName>
    </recommendedName>
</protein>
<dbReference type="RefSeq" id="WP_096160610.1">
    <property type="nucleotide sequence ID" value="NZ_NRGO01000012.1"/>
</dbReference>